<feature type="transmembrane region" description="Helical" evidence="7">
    <location>
        <begin position="40"/>
        <end position="61"/>
    </location>
</feature>
<feature type="domain" description="Major facilitator superfamily (MFS) profile" evidence="8">
    <location>
        <begin position="7"/>
        <end position="465"/>
    </location>
</feature>
<evidence type="ECO:0000256" key="3">
    <source>
        <dbReference type="ARBA" id="ARBA00022475"/>
    </source>
</evidence>
<evidence type="ECO:0000256" key="5">
    <source>
        <dbReference type="ARBA" id="ARBA00022989"/>
    </source>
</evidence>
<sequence length="491" mass="51858">MDRVSIVTFVVVLGTMMAAIDSTIVILALPTMVQSLHSDLFTMIWVILIYLLVTAVLTTQLGRLGDNYGRSRIYNIGFLIFTVGSAMCGAAPNDVFLVASRGVQALGAAMLQANSGAIIADHYPPNKRGRAYGYTSVGWNVGAILGIVLGGIITTFIGWRFIFYINVPIGIAAIALGIREVKDYNVVKRRFDVPGTVLLAASLALIAYGAANVAGVGLTVPDLAILTVGLALLVPFVYWERRVSYPLIDFRAFRNRILAASMLAAFLQSAGYLSTAFILIMYLQGIRGLSPFSASLLLVPGYVLASLLGPWAGRLSDRMGARLPATLGIGLMLAAAGAYSLLGLATPYSYIIAASIVGGIGSAFFFPANNSAVMANASSEFYGGASGILRTLANIGILISYVLSITIASLTVPRYVAFQVFLGTSDLVGGVTTAFLSGLHSAFLASMAILAIAMVLSAMRGRETRAHVVRQEGRGPFIDPSVARDGGNPYK</sequence>
<dbReference type="GO" id="GO:0005886">
    <property type="term" value="C:plasma membrane"/>
    <property type="evidence" value="ECO:0007669"/>
    <property type="project" value="UniProtKB-SubCell"/>
</dbReference>
<feature type="transmembrane region" description="Helical" evidence="7">
    <location>
        <begin position="387"/>
        <end position="412"/>
    </location>
</feature>
<feature type="transmembrane region" description="Helical" evidence="7">
    <location>
        <begin position="348"/>
        <end position="366"/>
    </location>
</feature>
<dbReference type="OrthoDB" id="117970at2157"/>
<feature type="transmembrane region" description="Helical" evidence="7">
    <location>
        <begin position="432"/>
        <end position="456"/>
    </location>
</feature>
<name>A0A830GVR3_9CREN</name>
<dbReference type="Gene3D" id="1.20.1720.10">
    <property type="entry name" value="Multidrug resistance protein D"/>
    <property type="match status" value="1"/>
</dbReference>
<dbReference type="FunFam" id="1.20.1720.10:FF:000021">
    <property type="entry name" value="Drug resistance transporter, EmrB/QacA subfamily"/>
    <property type="match status" value="1"/>
</dbReference>
<dbReference type="SUPFAM" id="SSF103473">
    <property type="entry name" value="MFS general substrate transporter"/>
    <property type="match status" value="1"/>
</dbReference>
<keyword evidence="4 7" id="KW-0812">Transmembrane</keyword>
<organism evidence="9 10">
    <name type="scientific">Thermocladium modestius</name>
    <dbReference type="NCBI Taxonomy" id="62609"/>
    <lineage>
        <taxon>Archaea</taxon>
        <taxon>Thermoproteota</taxon>
        <taxon>Thermoprotei</taxon>
        <taxon>Thermoproteales</taxon>
        <taxon>Thermoproteaceae</taxon>
        <taxon>Thermocladium</taxon>
    </lineage>
</organism>
<evidence type="ECO:0000256" key="6">
    <source>
        <dbReference type="ARBA" id="ARBA00023136"/>
    </source>
</evidence>
<evidence type="ECO:0000256" key="1">
    <source>
        <dbReference type="ARBA" id="ARBA00004651"/>
    </source>
</evidence>
<evidence type="ECO:0000256" key="4">
    <source>
        <dbReference type="ARBA" id="ARBA00022692"/>
    </source>
</evidence>
<dbReference type="InterPro" id="IPR036259">
    <property type="entry name" value="MFS_trans_sf"/>
</dbReference>
<feature type="transmembrane region" description="Helical" evidence="7">
    <location>
        <begin position="131"/>
        <end position="153"/>
    </location>
</feature>
<reference evidence="9" key="2">
    <citation type="submission" date="2020-09" db="EMBL/GenBank/DDBJ databases">
        <authorList>
            <person name="Sun Q."/>
            <person name="Ohkuma M."/>
        </authorList>
    </citation>
    <scope>NUCLEOTIDE SEQUENCE</scope>
    <source>
        <strain evidence="9">JCM 10088</strain>
    </source>
</reference>
<proteinExistence type="predicted"/>
<dbReference type="InterPro" id="IPR020846">
    <property type="entry name" value="MFS_dom"/>
</dbReference>
<keyword evidence="5 7" id="KW-1133">Transmembrane helix</keyword>
<dbReference type="FunFam" id="1.20.1250.20:FF:000503">
    <property type="entry name" value="Drug resistance transporter, EmrB/QacA subfamily"/>
    <property type="match status" value="1"/>
</dbReference>
<dbReference type="AlphaFoldDB" id="A0A830GVR3"/>
<dbReference type="InterPro" id="IPR011701">
    <property type="entry name" value="MFS"/>
</dbReference>
<gene>
    <name evidence="9" type="ORF">GCM10007981_12560</name>
</gene>
<dbReference type="PROSITE" id="PS50850">
    <property type="entry name" value="MFS"/>
    <property type="match status" value="1"/>
</dbReference>
<protein>
    <submittedName>
        <fullName evidence="9">MFS transporter</fullName>
    </submittedName>
</protein>
<dbReference type="Gene3D" id="1.20.1250.20">
    <property type="entry name" value="MFS general substrate transporter like domains"/>
    <property type="match status" value="1"/>
</dbReference>
<keyword evidence="6 7" id="KW-0472">Membrane</keyword>
<feature type="transmembrane region" description="Helical" evidence="7">
    <location>
        <begin position="223"/>
        <end position="239"/>
    </location>
</feature>
<comment type="subcellular location">
    <subcellularLocation>
        <location evidence="1">Cell membrane</location>
        <topology evidence="1">Multi-pass membrane protein</topology>
    </subcellularLocation>
</comment>
<reference evidence="9" key="1">
    <citation type="journal article" date="2014" name="Int. J. Syst. Evol. Microbiol.">
        <title>Complete genome sequence of Corynebacterium casei LMG S-19264T (=DSM 44701T), isolated from a smear-ripened cheese.</title>
        <authorList>
            <consortium name="US DOE Joint Genome Institute (JGI-PGF)"/>
            <person name="Walter F."/>
            <person name="Albersmeier A."/>
            <person name="Kalinowski J."/>
            <person name="Ruckert C."/>
        </authorList>
    </citation>
    <scope>NUCLEOTIDE SEQUENCE</scope>
    <source>
        <strain evidence="9">JCM 10088</strain>
    </source>
</reference>
<dbReference type="CDD" id="cd17321">
    <property type="entry name" value="MFS_MMR_MDR_like"/>
    <property type="match status" value="1"/>
</dbReference>
<dbReference type="GO" id="GO:0022857">
    <property type="term" value="F:transmembrane transporter activity"/>
    <property type="evidence" value="ECO:0007669"/>
    <property type="project" value="InterPro"/>
</dbReference>
<keyword evidence="10" id="KW-1185">Reference proteome</keyword>
<keyword evidence="3" id="KW-1003">Cell membrane</keyword>
<dbReference type="Proteomes" id="UP000610960">
    <property type="component" value="Unassembled WGS sequence"/>
</dbReference>
<evidence type="ECO:0000313" key="9">
    <source>
        <dbReference type="EMBL" id="GGP21300.1"/>
    </source>
</evidence>
<feature type="transmembrane region" description="Helical" evidence="7">
    <location>
        <begin position="260"/>
        <end position="283"/>
    </location>
</feature>
<keyword evidence="2" id="KW-0813">Transport</keyword>
<evidence type="ECO:0000313" key="10">
    <source>
        <dbReference type="Proteomes" id="UP000610960"/>
    </source>
</evidence>
<dbReference type="PANTHER" id="PTHR42718">
    <property type="entry name" value="MAJOR FACILITATOR SUPERFAMILY MULTIDRUG TRANSPORTER MFSC"/>
    <property type="match status" value="1"/>
</dbReference>
<dbReference type="RefSeq" id="WP_188596583.1">
    <property type="nucleotide sequence ID" value="NZ_BMNL01000003.1"/>
</dbReference>
<feature type="transmembrane region" description="Helical" evidence="7">
    <location>
        <begin position="289"/>
        <end position="311"/>
    </location>
</feature>
<dbReference type="PANTHER" id="PTHR42718:SF9">
    <property type="entry name" value="MAJOR FACILITATOR SUPERFAMILY MULTIDRUG TRANSPORTER MFSC"/>
    <property type="match status" value="1"/>
</dbReference>
<accession>A0A830GVR3</accession>
<feature type="transmembrane region" description="Helical" evidence="7">
    <location>
        <begin position="191"/>
        <end position="211"/>
    </location>
</feature>
<dbReference type="Pfam" id="PF07690">
    <property type="entry name" value="MFS_1"/>
    <property type="match status" value="1"/>
</dbReference>
<feature type="transmembrane region" description="Helical" evidence="7">
    <location>
        <begin position="323"/>
        <end position="342"/>
    </location>
</feature>
<comment type="caution">
    <text evidence="9">The sequence shown here is derived from an EMBL/GenBank/DDBJ whole genome shotgun (WGS) entry which is preliminary data.</text>
</comment>
<evidence type="ECO:0000256" key="2">
    <source>
        <dbReference type="ARBA" id="ARBA00022448"/>
    </source>
</evidence>
<feature type="transmembrane region" description="Helical" evidence="7">
    <location>
        <begin position="7"/>
        <end position="28"/>
    </location>
</feature>
<feature type="transmembrane region" description="Helical" evidence="7">
    <location>
        <begin position="159"/>
        <end position="179"/>
    </location>
</feature>
<evidence type="ECO:0000259" key="8">
    <source>
        <dbReference type="PROSITE" id="PS50850"/>
    </source>
</evidence>
<dbReference type="EMBL" id="BMNL01000003">
    <property type="protein sequence ID" value="GGP21300.1"/>
    <property type="molecule type" value="Genomic_DNA"/>
</dbReference>
<evidence type="ECO:0000256" key="7">
    <source>
        <dbReference type="SAM" id="Phobius"/>
    </source>
</evidence>